<evidence type="ECO:0000313" key="3">
    <source>
        <dbReference type="Proteomes" id="UP000438429"/>
    </source>
</evidence>
<accession>A0A6A4SZ76</accession>
<evidence type="ECO:0000256" key="1">
    <source>
        <dbReference type="SAM" id="MobiDB-lite"/>
    </source>
</evidence>
<proteinExistence type="predicted"/>
<evidence type="ECO:0000313" key="2">
    <source>
        <dbReference type="EMBL" id="KAF0036344.1"/>
    </source>
</evidence>
<name>A0A6A4SZ76_SCOMX</name>
<dbReference type="EMBL" id="VEVO01000010">
    <property type="protein sequence ID" value="KAF0036344.1"/>
    <property type="molecule type" value="Genomic_DNA"/>
</dbReference>
<feature type="compositionally biased region" description="Acidic residues" evidence="1">
    <location>
        <begin position="70"/>
        <end position="84"/>
    </location>
</feature>
<feature type="region of interest" description="Disordered" evidence="1">
    <location>
        <begin position="46"/>
        <end position="92"/>
    </location>
</feature>
<protein>
    <submittedName>
        <fullName evidence="2">Uncharacterized protein</fullName>
    </submittedName>
</protein>
<organism evidence="2 3">
    <name type="scientific">Scophthalmus maximus</name>
    <name type="common">Turbot</name>
    <name type="synonym">Psetta maxima</name>
    <dbReference type="NCBI Taxonomy" id="52904"/>
    <lineage>
        <taxon>Eukaryota</taxon>
        <taxon>Metazoa</taxon>
        <taxon>Chordata</taxon>
        <taxon>Craniata</taxon>
        <taxon>Vertebrata</taxon>
        <taxon>Euteleostomi</taxon>
        <taxon>Actinopterygii</taxon>
        <taxon>Neopterygii</taxon>
        <taxon>Teleostei</taxon>
        <taxon>Neoteleostei</taxon>
        <taxon>Acanthomorphata</taxon>
        <taxon>Carangaria</taxon>
        <taxon>Pleuronectiformes</taxon>
        <taxon>Pleuronectoidei</taxon>
        <taxon>Scophthalmidae</taxon>
        <taxon>Scophthalmus</taxon>
    </lineage>
</organism>
<reference evidence="2 3" key="1">
    <citation type="submission" date="2019-06" db="EMBL/GenBank/DDBJ databases">
        <title>Draft genomes of female and male turbot (Scophthalmus maximus).</title>
        <authorList>
            <person name="Xu H."/>
            <person name="Xu X.-W."/>
            <person name="Shao C."/>
            <person name="Chen S."/>
        </authorList>
    </citation>
    <scope>NUCLEOTIDE SEQUENCE [LARGE SCALE GENOMIC DNA]</scope>
    <source>
        <strain evidence="2">Ysfricsl-2016a</strain>
        <tissue evidence="2">Blood</tissue>
    </source>
</reference>
<dbReference type="AlphaFoldDB" id="A0A6A4SZ76"/>
<gene>
    <name evidence="2" type="ORF">F2P81_011656</name>
</gene>
<comment type="caution">
    <text evidence="2">The sequence shown here is derived from an EMBL/GenBank/DDBJ whole genome shotgun (WGS) entry which is preliminary data.</text>
</comment>
<dbReference type="Proteomes" id="UP000438429">
    <property type="component" value="Unassembled WGS sequence"/>
</dbReference>
<sequence length="92" mass="10137">MLICNSHRRRSFKTVASAVSFLREAMSPDQPQFALALEISNAASSSALCPSQPIGGSMTQSAGYQQHCEPEEEEEEEEDQNTEETDCKYYGG</sequence>